<dbReference type="Proteomes" id="UP001289135">
    <property type="component" value="Unassembled WGS sequence"/>
</dbReference>
<dbReference type="EMBL" id="JARGYU010000002">
    <property type="protein sequence ID" value="MDZ5761306.1"/>
    <property type="molecule type" value="Genomic_DNA"/>
</dbReference>
<name>A0AAE4VLY8_9RICK</name>
<dbReference type="HAMAP" id="MF_01416">
    <property type="entry name" value="ATP_synth_delta_bact"/>
    <property type="match status" value="1"/>
</dbReference>
<keyword evidence="2 8" id="KW-0813">Transport</keyword>
<keyword evidence="3 8" id="KW-0375">Hydrogen ion transport</keyword>
<organism evidence="9 10">
    <name type="scientific">Lyticum sinuosum</name>
    <dbReference type="NCBI Taxonomy" id="1332059"/>
    <lineage>
        <taxon>Bacteria</taxon>
        <taxon>Pseudomonadati</taxon>
        <taxon>Pseudomonadota</taxon>
        <taxon>Alphaproteobacteria</taxon>
        <taxon>Rickettsiales</taxon>
        <taxon>Lyticum</taxon>
    </lineage>
</organism>
<comment type="similarity">
    <text evidence="8">Belongs to the ATPase delta chain family.</text>
</comment>
<keyword evidence="10" id="KW-1185">Reference proteome</keyword>
<evidence type="ECO:0000256" key="5">
    <source>
        <dbReference type="ARBA" id="ARBA00023136"/>
    </source>
</evidence>
<comment type="function">
    <text evidence="8">F(1)F(0) ATP synthase produces ATP from ADP in the presence of a proton or sodium gradient. F-type ATPases consist of two structural domains, F(1) containing the extramembraneous catalytic core and F(0) containing the membrane proton channel, linked together by a central stalk and a peripheral stalk. During catalysis, ATP synthesis in the catalytic domain of F(1) is coupled via a rotary mechanism of the central stalk subunits to proton translocation.</text>
</comment>
<accession>A0AAE4VLY8</accession>
<reference evidence="9" key="1">
    <citation type="submission" date="2023-02" db="EMBL/GenBank/DDBJ databases">
        <title>Host association and intracellularity evolved multiple times independently in the Rickettsiales.</title>
        <authorList>
            <person name="Castelli M."/>
            <person name="Nardi T."/>
            <person name="Gammuto L."/>
            <person name="Bellinzona G."/>
            <person name="Sabaneyeva E."/>
            <person name="Potekhin A."/>
            <person name="Serra V."/>
            <person name="Petroni G."/>
            <person name="Sassera D."/>
        </authorList>
    </citation>
    <scope>NUCLEOTIDE SEQUENCE</scope>
    <source>
        <strain evidence="9">USBL-36I1</strain>
    </source>
</reference>
<dbReference type="GO" id="GO:0046933">
    <property type="term" value="F:proton-transporting ATP synthase activity, rotational mechanism"/>
    <property type="evidence" value="ECO:0007669"/>
    <property type="project" value="UniProtKB-UniRule"/>
</dbReference>
<dbReference type="SUPFAM" id="SSF47928">
    <property type="entry name" value="N-terminal domain of the delta subunit of the F1F0-ATP synthase"/>
    <property type="match status" value="1"/>
</dbReference>
<dbReference type="PANTHER" id="PTHR11910">
    <property type="entry name" value="ATP SYNTHASE DELTA CHAIN"/>
    <property type="match status" value="1"/>
</dbReference>
<evidence type="ECO:0000256" key="1">
    <source>
        <dbReference type="ARBA" id="ARBA00004370"/>
    </source>
</evidence>
<keyword evidence="6 8" id="KW-0139">CF(1)</keyword>
<comment type="caution">
    <text evidence="9">The sequence shown here is derived from an EMBL/GenBank/DDBJ whole genome shotgun (WGS) entry which is preliminary data.</text>
</comment>
<evidence type="ECO:0000256" key="6">
    <source>
        <dbReference type="ARBA" id="ARBA00023196"/>
    </source>
</evidence>
<keyword evidence="4 8" id="KW-0406">Ion transport</keyword>
<proteinExistence type="inferred from homology"/>
<sequence length="183" mass="21300">MQKIIDNYSKAFTCLYKDREISTTILNELDQVYQAFIRVGDSSYVFLNPESPMILLKKIVSTIKKSWENHGFFLSREAQVFISILIRNRNLNLLGAIISKVREIHNLQDGFVLFSVESAYEISEDYKNSIVKIMEKKYPNNKILTTFKINKKLISGILFRMNDKVLDLSLSSRLSKLKKEFCN</sequence>
<dbReference type="GO" id="GO:0005886">
    <property type="term" value="C:plasma membrane"/>
    <property type="evidence" value="ECO:0007669"/>
    <property type="project" value="UniProtKB-SubCell"/>
</dbReference>
<dbReference type="PRINTS" id="PR00125">
    <property type="entry name" value="ATPASEDELTA"/>
</dbReference>
<gene>
    <name evidence="8" type="primary">atpH</name>
    <name evidence="9" type="ORF">Lyticum_00476</name>
</gene>
<evidence type="ECO:0000313" key="10">
    <source>
        <dbReference type="Proteomes" id="UP001289135"/>
    </source>
</evidence>
<keyword evidence="8" id="KW-1003">Cell membrane</keyword>
<keyword evidence="5 8" id="KW-0472">Membrane</keyword>
<dbReference type="RefSeq" id="WP_322498735.1">
    <property type="nucleotide sequence ID" value="NZ_JARGYU010000002.1"/>
</dbReference>
<dbReference type="GO" id="GO:0045259">
    <property type="term" value="C:proton-transporting ATP synthase complex"/>
    <property type="evidence" value="ECO:0007669"/>
    <property type="project" value="UniProtKB-KW"/>
</dbReference>
<dbReference type="InterPro" id="IPR026015">
    <property type="entry name" value="ATP_synth_OSCP/delta_N_sf"/>
</dbReference>
<evidence type="ECO:0000256" key="8">
    <source>
        <dbReference type="HAMAP-Rule" id="MF_01416"/>
    </source>
</evidence>
<dbReference type="AlphaFoldDB" id="A0AAE4VLY8"/>
<dbReference type="InterPro" id="IPR000711">
    <property type="entry name" value="ATPase_OSCP/dsu"/>
</dbReference>
<evidence type="ECO:0000256" key="4">
    <source>
        <dbReference type="ARBA" id="ARBA00023065"/>
    </source>
</evidence>
<protein>
    <recommendedName>
        <fullName evidence="8">ATP synthase subunit delta</fullName>
    </recommendedName>
    <alternativeName>
        <fullName evidence="8">ATP synthase F(1) sector subunit delta</fullName>
    </alternativeName>
    <alternativeName>
        <fullName evidence="8">F-type ATPase subunit delta</fullName>
        <shortName evidence="8">F-ATPase subunit delta</shortName>
    </alternativeName>
</protein>
<evidence type="ECO:0000256" key="3">
    <source>
        <dbReference type="ARBA" id="ARBA00022781"/>
    </source>
</evidence>
<evidence type="ECO:0000313" key="9">
    <source>
        <dbReference type="EMBL" id="MDZ5761306.1"/>
    </source>
</evidence>
<evidence type="ECO:0000256" key="2">
    <source>
        <dbReference type="ARBA" id="ARBA00022448"/>
    </source>
</evidence>
<evidence type="ECO:0000256" key="7">
    <source>
        <dbReference type="ARBA" id="ARBA00023310"/>
    </source>
</evidence>
<dbReference type="Pfam" id="PF00213">
    <property type="entry name" value="OSCP"/>
    <property type="match status" value="1"/>
</dbReference>
<keyword evidence="7 8" id="KW-0066">ATP synthesis</keyword>
<dbReference type="NCBIfam" id="TIGR01145">
    <property type="entry name" value="ATP_synt_delta"/>
    <property type="match status" value="1"/>
</dbReference>
<comment type="subcellular location">
    <subcellularLocation>
        <location evidence="8">Cell membrane</location>
        <topology evidence="8">Peripheral membrane protein</topology>
    </subcellularLocation>
    <subcellularLocation>
        <location evidence="1">Membrane</location>
    </subcellularLocation>
</comment>
<comment type="function">
    <text evidence="8">This protein is part of the stalk that links CF(0) to CF(1). It either transmits conformational changes from CF(0) to CF(1) or is implicated in proton conduction.</text>
</comment>